<dbReference type="PRINTS" id="PR00081">
    <property type="entry name" value="GDHRDH"/>
</dbReference>
<protein>
    <submittedName>
        <fullName evidence="5">SDR family NAD(P)-dependent oxidoreductase</fullName>
        <ecNumber evidence="5">1.-.-.-</ecNumber>
    </submittedName>
</protein>
<proteinExistence type="inferred from homology"/>
<dbReference type="PANTHER" id="PTHR44196:SF1">
    <property type="entry name" value="DEHYDROGENASE_REDUCTASE SDR FAMILY MEMBER 7B"/>
    <property type="match status" value="1"/>
</dbReference>
<dbReference type="EC" id="1.-.-.-" evidence="5"/>
<dbReference type="Proteomes" id="UP001596303">
    <property type="component" value="Unassembled WGS sequence"/>
</dbReference>
<dbReference type="Gene3D" id="3.40.50.720">
    <property type="entry name" value="NAD(P)-binding Rossmann-like Domain"/>
    <property type="match status" value="1"/>
</dbReference>
<evidence type="ECO:0000256" key="3">
    <source>
        <dbReference type="RuleBase" id="RU000363"/>
    </source>
</evidence>
<dbReference type="SUPFAM" id="SSF51735">
    <property type="entry name" value="NAD(P)-binding Rossmann-fold domains"/>
    <property type="match status" value="1"/>
</dbReference>
<evidence type="ECO:0000313" key="6">
    <source>
        <dbReference type="Proteomes" id="UP001596303"/>
    </source>
</evidence>
<dbReference type="GO" id="GO:0016491">
    <property type="term" value="F:oxidoreductase activity"/>
    <property type="evidence" value="ECO:0007669"/>
    <property type="project" value="UniProtKB-KW"/>
</dbReference>
<sequence>MRPATQNLWTGPYTDMDKSFDLNGKAVLITGAASGIGRQLAHQLAYKNASLILCDISEPGLRETISMLPEGRVLASEIVDVGDAAALSAFAKRLMTDQRRIDVLINNAGVAIAGSFDGMSLDDFEWLMNINFWATVRLTKALLPHLKSQPIAQIVNLSSLFGLIAPPGQTAYCASKFAVRGFSESLRLELADTNVAVTQVHPGGIATNIANSARGTTEFGDDELASNKQRMNTFLTMPPERAACLIIRAIEKRQTRLLIGKDAKGGDLLQRLFPNSYGQKILRMMR</sequence>
<evidence type="ECO:0000256" key="2">
    <source>
        <dbReference type="ARBA" id="ARBA00023002"/>
    </source>
</evidence>
<name>A0ABW1SG33_9PROT</name>
<dbReference type="EMBL" id="JBHSSW010000066">
    <property type="protein sequence ID" value="MFC6200181.1"/>
    <property type="molecule type" value="Genomic_DNA"/>
</dbReference>
<gene>
    <name evidence="5" type="ORF">ACFQDM_19070</name>
</gene>
<dbReference type="PRINTS" id="PR00080">
    <property type="entry name" value="SDRFAMILY"/>
</dbReference>
<dbReference type="PANTHER" id="PTHR44196">
    <property type="entry name" value="DEHYDROGENASE/REDUCTASE SDR FAMILY MEMBER 7B"/>
    <property type="match status" value="1"/>
</dbReference>
<organism evidence="5 6">
    <name type="scientific">Ponticaulis profundi</name>
    <dbReference type="NCBI Taxonomy" id="2665222"/>
    <lineage>
        <taxon>Bacteria</taxon>
        <taxon>Pseudomonadati</taxon>
        <taxon>Pseudomonadota</taxon>
        <taxon>Alphaproteobacteria</taxon>
        <taxon>Hyphomonadales</taxon>
        <taxon>Hyphomonadaceae</taxon>
        <taxon>Ponticaulis</taxon>
    </lineage>
</organism>
<dbReference type="InterPro" id="IPR020904">
    <property type="entry name" value="Sc_DH/Rdtase_CS"/>
</dbReference>
<dbReference type="SMART" id="SM00822">
    <property type="entry name" value="PKS_KR"/>
    <property type="match status" value="1"/>
</dbReference>
<dbReference type="Pfam" id="PF00106">
    <property type="entry name" value="adh_short"/>
    <property type="match status" value="1"/>
</dbReference>
<dbReference type="InterPro" id="IPR036291">
    <property type="entry name" value="NAD(P)-bd_dom_sf"/>
</dbReference>
<keyword evidence="6" id="KW-1185">Reference proteome</keyword>
<evidence type="ECO:0000313" key="5">
    <source>
        <dbReference type="EMBL" id="MFC6200181.1"/>
    </source>
</evidence>
<accession>A0ABW1SG33</accession>
<dbReference type="RefSeq" id="WP_377382242.1">
    <property type="nucleotide sequence ID" value="NZ_JBHSSW010000066.1"/>
</dbReference>
<feature type="domain" description="Ketoreductase" evidence="4">
    <location>
        <begin position="25"/>
        <end position="208"/>
    </location>
</feature>
<dbReference type="InterPro" id="IPR057326">
    <property type="entry name" value="KR_dom"/>
</dbReference>
<reference evidence="6" key="1">
    <citation type="journal article" date="2019" name="Int. J. Syst. Evol. Microbiol.">
        <title>The Global Catalogue of Microorganisms (GCM) 10K type strain sequencing project: providing services to taxonomists for standard genome sequencing and annotation.</title>
        <authorList>
            <consortium name="The Broad Institute Genomics Platform"/>
            <consortium name="The Broad Institute Genome Sequencing Center for Infectious Disease"/>
            <person name="Wu L."/>
            <person name="Ma J."/>
        </authorList>
    </citation>
    <scope>NUCLEOTIDE SEQUENCE [LARGE SCALE GENOMIC DNA]</scope>
    <source>
        <strain evidence="6">CGMCC-1.15741</strain>
    </source>
</reference>
<dbReference type="PROSITE" id="PS00061">
    <property type="entry name" value="ADH_SHORT"/>
    <property type="match status" value="1"/>
</dbReference>
<evidence type="ECO:0000259" key="4">
    <source>
        <dbReference type="SMART" id="SM00822"/>
    </source>
</evidence>
<keyword evidence="2 5" id="KW-0560">Oxidoreductase</keyword>
<comment type="similarity">
    <text evidence="1 3">Belongs to the short-chain dehydrogenases/reductases (SDR) family.</text>
</comment>
<dbReference type="InterPro" id="IPR002347">
    <property type="entry name" value="SDR_fam"/>
</dbReference>
<comment type="caution">
    <text evidence="5">The sequence shown here is derived from an EMBL/GenBank/DDBJ whole genome shotgun (WGS) entry which is preliminary data.</text>
</comment>
<evidence type="ECO:0000256" key="1">
    <source>
        <dbReference type="ARBA" id="ARBA00006484"/>
    </source>
</evidence>